<sequence>MVSQYSKIESRLSMRHMRLLATLSERKSLRAAANALSLTQPAITKNLHELEDTLGETLFVRTPRGIEPNALGEAAIRFARLIFTDLSALRDELDVLRSGGVGNVRIGSMSSQTGGVIARAVARVKREHPRVNIAVVEETSDHLLGALEEDRLDLVVARIPQDRRDDNLIFETPAEEQIEIAVGARHPARGRPDLSLADLVDHTWIAQPHPAPLRVIHDQLFREARLPLPRSLVETSSTLTTVGLLDYSDMITLLPGSLIRFYGELGLMATLPIPVPGLLLPFGLIRRRNRVLTPAMETVADALRIEVGR</sequence>
<keyword evidence="4" id="KW-0804">Transcription</keyword>
<feature type="domain" description="HTH lysR-type" evidence="5">
    <location>
        <begin position="12"/>
        <end position="69"/>
    </location>
</feature>
<dbReference type="PRINTS" id="PR00039">
    <property type="entry name" value="HTHLYSR"/>
</dbReference>
<dbReference type="Gene3D" id="1.10.10.10">
    <property type="entry name" value="Winged helix-like DNA-binding domain superfamily/Winged helix DNA-binding domain"/>
    <property type="match status" value="1"/>
</dbReference>
<accession>A0A5M6ILS9</accession>
<dbReference type="GO" id="GO:0000976">
    <property type="term" value="F:transcription cis-regulatory region binding"/>
    <property type="evidence" value="ECO:0007669"/>
    <property type="project" value="TreeGrafter"/>
</dbReference>
<evidence type="ECO:0000256" key="2">
    <source>
        <dbReference type="ARBA" id="ARBA00023015"/>
    </source>
</evidence>
<dbReference type="InterPro" id="IPR005119">
    <property type="entry name" value="LysR_subst-bd"/>
</dbReference>
<evidence type="ECO:0000259" key="5">
    <source>
        <dbReference type="PROSITE" id="PS50931"/>
    </source>
</evidence>
<dbReference type="InterPro" id="IPR036388">
    <property type="entry name" value="WH-like_DNA-bd_sf"/>
</dbReference>
<evidence type="ECO:0000313" key="7">
    <source>
        <dbReference type="Proteomes" id="UP000325255"/>
    </source>
</evidence>
<dbReference type="EMBL" id="VWPK01000058">
    <property type="protein sequence ID" value="KAA5609152.1"/>
    <property type="molecule type" value="Genomic_DNA"/>
</dbReference>
<proteinExistence type="inferred from homology"/>
<dbReference type="PANTHER" id="PTHR30126:SF97">
    <property type="entry name" value="HTH-TYPE TRANSCRIPTIONAL REGULATOR ABGR"/>
    <property type="match status" value="1"/>
</dbReference>
<name>A0A5M6ILS9_9PROT</name>
<evidence type="ECO:0000256" key="4">
    <source>
        <dbReference type="ARBA" id="ARBA00023163"/>
    </source>
</evidence>
<dbReference type="InterPro" id="IPR036390">
    <property type="entry name" value="WH_DNA-bd_sf"/>
</dbReference>
<evidence type="ECO:0000313" key="6">
    <source>
        <dbReference type="EMBL" id="KAA5609152.1"/>
    </source>
</evidence>
<protein>
    <submittedName>
        <fullName evidence="6">LysR family transcriptional regulator</fullName>
    </submittedName>
</protein>
<comment type="caution">
    <text evidence="6">The sequence shown here is derived from an EMBL/GenBank/DDBJ whole genome shotgun (WGS) entry which is preliminary data.</text>
</comment>
<dbReference type="Pfam" id="PF00126">
    <property type="entry name" value="HTH_1"/>
    <property type="match status" value="1"/>
</dbReference>
<dbReference type="PANTHER" id="PTHR30126">
    <property type="entry name" value="HTH-TYPE TRANSCRIPTIONAL REGULATOR"/>
    <property type="match status" value="1"/>
</dbReference>
<dbReference type="Proteomes" id="UP000325255">
    <property type="component" value="Unassembled WGS sequence"/>
</dbReference>
<dbReference type="SUPFAM" id="SSF53850">
    <property type="entry name" value="Periplasmic binding protein-like II"/>
    <property type="match status" value="1"/>
</dbReference>
<evidence type="ECO:0000256" key="1">
    <source>
        <dbReference type="ARBA" id="ARBA00009437"/>
    </source>
</evidence>
<keyword evidence="2" id="KW-0805">Transcription regulation</keyword>
<dbReference type="Pfam" id="PF03466">
    <property type="entry name" value="LysR_substrate"/>
    <property type="match status" value="1"/>
</dbReference>
<reference evidence="6 7" key="1">
    <citation type="submission" date="2019-09" db="EMBL/GenBank/DDBJ databases">
        <title>Genome sequence of Rhodovastum atsumiense, a diverse member of the Acetobacteraceae family of non-sulfur purple photosynthetic bacteria.</title>
        <authorList>
            <person name="Meyer T."/>
            <person name="Kyndt J."/>
        </authorList>
    </citation>
    <scope>NUCLEOTIDE SEQUENCE [LARGE SCALE GENOMIC DNA]</scope>
    <source>
        <strain evidence="6 7">DSM 21279</strain>
    </source>
</reference>
<keyword evidence="7" id="KW-1185">Reference proteome</keyword>
<organism evidence="6 7">
    <name type="scientific">Rhodovastum atsumiense</name>
    <dbReference type="NCBI Taxonomy" id="504468"/>
    <lineage>
        <taxon>Bacteria</taxon>
        <taxon>Pseudomonadati</taxon>
        <taxon>Pseudomonadota</taxon>
        <taxon>Alphaproteobacteria</taxon>
        <taxon>Acetobacterales</taxon>
        <taxon>Acetobacteraceae</taxon>
        <taxon>Rhodovastum</taxon>
    </lineage>
</organism>
<evidence type="ECO:0000256" key="3">
    <source>
        <dbReference type="ARBA" id="ARBA00023125"/>
    </source>
</evidence>
<dbReference type="InterPro" id="IPR000847">
    <property type="entry name" value="LysR_HTH_N"/>
</dbReference>
<gene>
    <name evidence="6" type="ORF">F1189_25610</name>
</gene>
<dbReference type="Gene3D" id="3.40.190.290">
    <property type="match status" value="1"/>
</dbReference>
<dbReference type="SUPFAM" id="SSF46785">
    <property type="entry name" value="Winged helix' DNA-binding domain"/>
    <property type="match status" value="1"/>
</dbReference>
<comment type="similarity">
    <text evidence="1">Belongs to the LysR transcriptional regulatory family.</text>
</comment>
<dbReference type="PROSITE" id="PS50931">
    <property type="entry name" value="HTH_LYSR"/>
    <property type="match status" value="1"/>
</dbReference>
<dbReference type="GO" id="GO:0003700">
    <property type="term" value="F:DNA-binding transcription factor activity"/>
    <property type="evidence" value="ECO:0007669"/>
    <property type="project" value="InterPro"/>
</dbReference>
<dbReference type="OrthoDB" id="9806538at2"/>
<keyword evidence="3" id="KW-0238">DNA-binding</keyword>
<dbReference type="AlphaFoldDB" id="A0A5M6ILS9"/>